<evidence type="ECO:0000313" key="2">
    <source>
        <dbReference type="EMBL" id="KAH9830578.1"/>
    </source>
</evidence>
<dbReference type="GeneID" id="71998787"/>
<feature type="compositionally biased region" description="Low complexity" evidence="1">
    <location>
        <begin position="210"/>
        <end position="220"/>
    </location>
</feature>
<evidence type="ECO:0000313" key="3">
    <source>
        <dbReference type="Proteomes" id="UP000814176"/>
    </source>
</evidence>
<gene>
    <name evidence="2" type="ORF">C8Q71DRAFT_359059</name>
</gene>
<proteinExistence type="predicted"/>
<dbReference type="Proteomes" id="UP000814176">
    <property type="component" value="Unassembled WGS sequence"/>
</dbReference>
<reference evidence="2 3" key="1">
    <citation type="journal article" date="2021" name="Environ. Microbiol.">
        <title>Gene family expansions and transcriptome signatures uncover fungal adaptations to wood decay.</title>
        <authorList>
            <person name="Hage H."/>
            <person name="Miyauchi S."/>
            <person name="Viragh M."/>
            <person name="Drula E."/>
            <person name="Min B."/>
            <person name="Chaduli D."/>
            <person name="Navarro D."/>
            <person name="Favel A."/>
            <person name="Norest M."/>
            <person name="Lesage-Meessen L."/>
            <person name="Balint B."/>
            <person name="Merenyi Z."/>
            <person name="de Eugenio L."/>
            <person name="Morin E."/>
            <person name="Martinez A.T."/>
            <person name="Baldrian P."/>
            <person name="Stursova M."/>
            <person name="Martinez M.J."/>
            <person name="Novotny C."/>
            <person name="Magnuson J.K."/>
            <person name="Spatafora J.W."/>
            <person name="Maurice S."/>
            <person name="Pangilinan J."/>
            <person name="Andreopoulos W."/>
            <person name="LaButti K."/>
            <person name="Hundley H."/>
            <person name="Na H."/>
            <person name="Kuo A."/>
            <person name="Barry K."/>
            <person name="Lipzen A."/>
            <person name="Henrissat B."/>
            <person name="Riley R."/>
            <person name="Ahrendt S."/>
            <person name="Nagy L.G."/>
            <person name="Grigoriev I.V."/>
            <person name="Martin F."/>
            <person name="Rosso M.N."/>
        </authorList>
    </citation>
    <scope>NUCLEOTIDE SEQUENCE [LARGE SCALE GENOMIC DNA]</scope>
    <source>
        <strain evidence="2 3">CIRM-BRFM 1785</strain>
    </source>
</reference>
<sequence>MQRRVQQVGSAPRIRHAHFVVHRYEPLKSSLSMPLFHESLPVNSTRPRPVPFTCAPAIYSHLQPTPNAQTSSTGAPACAAPNLLNTPHIPFSSPRYGSSKDPGKYPRAIFSLLQSKVETPHRHRLHLMRSCTTCSSNNRPLSSGQALHSTRSCMDRPLSIISGHSVSQLPRSPQVERVRLRPDADRIAPGRGLSGDSACGIETVRFVARTPRPRSSTSRRVLTALGSDRHPTGGGNRGRQPRQGVGHRVILAFDAHNGRSRY</sequence>
<dbReference type="EMBL" id="JADCUA010000030">
    <property type="protein sequence ID" value="KAH9830578.1"/>
    <property type="molecule type" value="Genomic_DNA"/>
</dbReference>
<dbReference type="RefSeq" id="XP_047773873.1">
    <property type="nucleotide sequence ID" value="XM_047918055.1"/>
</dbReference>
<evidence type="ECO:0000256" key="1">
    <source>
        <dbReference type="SAM" id="MobiDB-lite"/>
    </source>
</evidence>
<comment type="caution">
    <text evidence="2">The sequence shown here is derived from an EMBL/GenBank/DDBJ whole genome shotgun (WGS) entry which is preliminary data.</text>
</comment>
<feature type="region of interest" description="Disordered" evidence="1">
    <location>
        <begin position="210"/>
        <end position="246"/>
    </location>
</feature>
<name>A0ABQ8K1P8_9APHY</name>
<organism evidence="2 3">
    <name type="scientific">Rhodofomes roseus</name>
    <dbReference type="NCBI Taxonomy" id="34475"/>
    <lineage>
        <taxon>Eukaryota</taxon>
        <taxon>Fungi</taxon>
        <taxon>Dikarya</taxon>
        <taxon>Basidiomycota</taxon>
        <taxon>Agaricomycotina</taxon>
        <taxon>Agaricomycetes</taxon>
        <taxon>Polyporales</taxon>
        <taxon>Rhodofomes</taxon>
    </lineage>
</organism>
<protein>
    <submittedName>
        <fullName evidence="2">Uncharacterized protein</fullName>
    </submittedName>
</protein>
<accession>A0ABQ8K1P8</accession>
<keyword evidence="3" id="KW-1185">Reference proteome</keyword>